<reference evidence="2 3" key="1">
    <citation type="submission" date="2018-08" db="EMBL/GenBank/DDBJ databases">
        <title>A genome reference for cultivated species of the human gut microbiota.</title>
        <authorList>
            <person name="Zou Y."/>
            <person name="Xue W."/>
            <person name="Luo G."/>
        </authorList>
    </citation>
    <scope>NUCLEOTIDE SEQUENCE [LARGE SCALE GENOMIC DNA]</scope>
    <source>
        <strain evidence="2 3">AF22-21</strain>
    </source>
</reference>
<dbReference type="EMBL" id="QRVK01000020">
    <property type="protein sequence ID" value="RGS41416.1"/>
    <property type="molecule type" value="Genomic_DNA"/>
</dbReference>
<evidence type="ECO:0000313" key="2">
    <source>
        <dbReference type="EMBL" id="RGS41416.1"/>
    </source>
</evidence>
<evidence type="ECO:0000256" key="1">
    <source>
        <dbReference type="SAM" id="Phobius"/>
    </source>
</evidence>
<comment type="caution">
    <text evidence="2">The sequence shown here is derived from an EMBL/GenBank/DDBJ whole genome shotgun (WGS) entry which is preliminary data.</text>
</comment>
<feature type="transmembrane region" description="Helical" evidence="1">
    <location>
        <begin position="17"/>
        <end position="37"/>
    </location>
</feature>
<keyword evidence="1" id="KW-0812">Transmembrane</keyword>
<dbReference type="RefSeq" id="WP_119202817.1">
    <property type="nucleotide sequence ID" value="NZ_WQPE01000029.1"/>
</dbReference>
<organism evidence="2 3">
    <name type="scientific">Coprococcus eutactus</name>
    <dbReference type="NCBI Taxonomy" id="33043"/>
    <lineage>
        <taxon>Bacteria</taxon>
        <taxon>Bacillati</taxon>
        <taxon>Bacillota</taxon>
        <taxon>Clostridia</taxon>
        <taxon>Lachnospirales</taxon>
        <taxon>Lachnospiraceae</taxon>
        <taxon>Coprococcus</taxon>
    </lineage>
</organism>
<gene>
    <name evidence="2" type="ORF">DWX94_08680</name>
</gene>
<name>A0A3R6A070_9FIRM</name>
<dbReference type="Proteomes" id="UP000283295">
    <property type="component" value="Unassembled WGS sequence"/>
</dbReference>
<protein>
    <submittedName>
        <fullName evidence="2">DUF3592 domain-containing protein</fullName>
    </submittedName>
</protein>
<dbReference type="AlphaFoldDB" id="A0A3R6A070"/>
<dbReference type="PROSITE" id="PS51257">
    <property type="entry name" value="PROKAR_LIPOPROTEIN"/>
    <property type="match status" value="1"/>
</dbReference>
<accession>A0A3R6A070</accession>
<proteinExistence type="predicted"/>
<evidence type="ECO:0000313" key="3">
    <source>
        <dbReference type="Proteomes" id="UP000283295"/>
    </source>
</evidence>
<feature type="transmembrane region" description="Helical" evidence="1">
    <location>
        <begin position="136"/>
        <end position="156"/>
    </location>
</feature>
<keyword evidence="1" id="KW-1133">Transmembrane helix</keyword>
<keyword evidence="1" id="KW-0472">Membrane</keyword>
<sequence length="158" mass="18139">MTRIVKDYRRNPENKKALYLAIVFLILGGLGCLKYIVPDIIAWTQSIGCEQTTGYVKYSEQYDYYSGRYRKASNHTVTFDTIVEYTIDDQTYTQTVYTGTNYFNMGESVKVYYKKGNPENAVTDIAMKRTPTFTSVFMFGLGAALLILYLLPFKIVDD</sequence>